<organism evidence="1 2">
    <name type="scientific">Pyxidicoccus fallax</name>
    <dbReference type="NCBI Taxonomy" id="394095"/>
    <lineage>
        <taxon>Bacteria</taxon>
        <taxon>Pseudomonadati</taxon>
        <taxon>Myxococcota</taxon>
        <taxon>Myxococcia</taxon>
        <taxon>Myxococcales</taxon>
        <taxon>Cystobacterineae</taxon>
        <taxon>Myxococcaceae</taxon>
        <taxon>Pyxidicoccus</taxon>
    </lineage>
</organism>
<protein>
    <recommendedName>
        <fullName evidence="3">HEAT repeat domain-containing protein</fullName>
    </recommendedName>
</protein>
<dbReference type="Gene3D" id="1.25.10.10">
    <property type="entry name" value="Leucine-rich Repeat Variant"/>
    <property type="match status" value="3"/>
</dbReference>
<dbReference type="InterPro" id="IPR016024">
    <property type="entry name" value="ARM-type_fold"/>
</dbReference>
<dbReference type="EMBL" id="JABBJJ010000240">
    <property type="protein sequence ID" value="NMO20368.1"/>
    <property type="molecule type" value="Genomic_DNA"/>
</dbReference>
<dbReference type="RefSeq" id="WP_169349588.1">
    <property type="nucleotide sequence ID" value="NZ_JABBJJ010000240.1"/>
</dbReference>
<evidence type="ECO:0000313" key="1">
    <source>
        <dbReference type="EMBL" id="NMO20368.1"/>
    </source>
</evidence>
<dbReference type="GO" id="GO:0016491">
    <property type="term" value="F:oxidoreductase activity"/>
    <property type="evidence" value="ECO:0007669"/>
    <property type="project" value="TreeGrafter"/>
</dbReference>
<dbReference type="AlphaFoldDB" id="A0A848LR33"/>
<accession>A0A848LR33</accession>
<reference evidence="1 2" key="1">
    <citation type="submission" date="2020-04" db="EMBL/GenBank/DDBJ databases">
        <title>Draft genome of Pyxidicoccus fallax type strain.</title>
        <authorList>
            <person name="Whitworth D.E."/>
        </authorList>
    </citation>
    <scope>NUCLEOTIDE SEQUENCE [LARGE SCALE GENOMIC DNA]</scope>
    <source>
        <strain evidence="1 2">DSM 14698</strain>
    </source>
</reference>
<dbReference type="InterPro" id="IPR004155">
    <property type="entry name" value="PBS_lyase_HEAT"/>
</dbReference>
<keyword evidence="2" id="KW-1185">Reference proteome</keyword>
<dbReference type="Proteomes" id="UP000518300">
    <property type="component" value="Unassembled WGS sequence"/>
</dbReference>
<dbReference type="SUPFAM" id="SSF48371">
    <property type="entry name" value="ARM repeat"/>
    <property type="match status" value="1"/>
</dbReference>
<evidence type="ECO:0008006" key="3">
    <source>
        <dbReference type="Google" id="ProtNLM"/>
    </source>
</evidence>
<dbReference type="InterPro" id="IPR011989">
    <property type="entry name" value="ARM-like"/>
</dbReference>
<dbReference type="PANTHER" id="PTHR12697">
    <property type="entry name" value="PBS LYASE HEAT-LIKE PROTEIN"/>
    <property type="match status" value="1"/>
</dbReference>
<gene>
    <name evidence="1" type="ORF">HG543_36740</name>
</gene>
<dbReference type="Pfam" id="PF13646">
    <property type="entry name" value="HEAT_2"/>
    <property type="match status" value="2"/>
</dbReference>
<dbReference type="PANTHER" id="PTHR12697:SF5">
    <property type="entry name" value="DEOXYHYPUSINE HYDROXYLASE"/>
    <property type="match status" value="1"/>
</dbReference>
<comment type="caution">
    <text evidence="1">The sequence shown here is derived from an EMBL/GenBank/DDBJ whole genome shotgun (WGS) entry which is preliminary data.</text>
</comment>
<name>A0A848LR33_9BACT</name>
<dbReference type="SMART" id="SM00567">
    <property type="entry name" value="EZ_HEAT"/>
    <property type="match status" value="9"/>
</dbReference>
<proteinExistence type="predicted"/>
<evidence type="ECO:0000313" key="2">
    <source>
        <dbReference type="Proteomes" id="UP000518300"/>
    </source>
</evidence>
<sequence>MSPSMRELIEQRLSELDAEIPSYWEEQLRKLIRPDTVDVFMQVCHAKPAEKLKHQAQTQSLLYFLTLTSNGSHITQPLGVRAVRQWIDGDWREPWPLPEPLPSEPGRLREALSSPEPLVRASAAAALGQLGEEARSAADDLVACLKDEDARVRLWATWALEGLRPTAPAVADALRAALGPASLVERLWLTWALVRLACDDEQLSEWYWHHEPPPTAALPDGTVESLRPALSHPDLRVRREAADLFSFLGTAAHPAAEELLRLVEDEDFATRYSALLSLANLGPAFPASLPRALALLESDADDSVRAAALEVCARFGLEALPALVRALDDSGLRARAAKAIGDLGPAAAPLALDALITRLDAPPLEVPEALGRLGPSALAATEPLARLVVHERDTQVRCAAGEALRALGADEVAARAAWELASRMRASPPSTSPGIVSRGHFYVLAALGAPAVPAVLALLEDGNPLLTHEALSALERMEVEPRAAEPGLIALVGSPDVEFRYRAAALLERMTPPSDAARAALAALRERERRRK</sequence>